<dbReference type="EMBL" id="BSPC01000029">
    <property type="protein sequence ID" value="GLS20527.1"/>
    <property type="molecule type" value="Genomic_DNA"/>
</dbReference>
<proteinExistence type="predicted"/>
<sequence>MVFGAEIWVPSDGGDHRHIEGSSQKGSSAANEALAIFAAAVAWDRGEPGQAGGLSGGQGAQFGHVDEHGVSGDGCHGGDGVEDFGSALEGGVLVGSLGDLLVDGLDLRFGQGQCLGELALDQGQFGRLLAGLGRHFDLHQGIAGCGQLLHLIKGLADDEGRFRLEGMAIASQGHGVDAIGLGQLANAFGKAPGLARVELDGCKAGCIEGPFEVAMVSPGGFEYDTLDNPGRKPGNQGAMARRGVVEALDHLGWEESDIQIIFADIGADVLCYAARHLFQVLCLSPVLSRYPFRPHGKERGGQTPKSVLR</sequence>
<evidence type="ECO:0000313" key="1">
    <source>
        <dbReference type="EMBL" id="GLS20527.1"/>
    </source>
</evidence>
<gene>
    <name evidence="1" type="ORF">GCM10007874_35440</name>
</gene>
<accession>A0ABQ6CLM9</accession>
<evidence type="ECO:0000313" key="2">
    <source>
        <dbReference type="Proteomes" id="UP001156882"/>
    </source>
</evidence>
<protein>
    <submittedName>
        <fullName evidence="1">Uncharacterized protein</fullName>
    </submittedName>
</protein>
<dbReference type="Proteomes" id="UP001156882">
    <property type="component" value="Unassembled WGS sequence"/>
</dbReference>
<organism evidence="1 2">
    <name type="scientific">Labrys miyagiensis</name>
    <dbReference type="NCBI Taxonomy" id="346912"/>
    <lineage>
        <taxon>Bacteria</taxon>
        <taxon>Pseudomonadati</taxon>
        <taxon>Pseudomonadota</taxon>
        <taxon>Alphaproteobacteria</taxon>
        <taxon>Hyphomicrobiales</taxon>
        <taxon>Xanthobacteraceae</taxon>
        <taxon>Labrys</taxon>
    </lineage>
</organism>
<comment type="caution">
    <text evidence="1">The sequence shown here is derived from an EMBL/GenBank/DDBJ whole genome shotgun (WGS) entry which is preliminary data.</text>
</comment>
<reference evidence="2" key="1">
    <citation type="journal article" date="2019" name="Int. J. Syst. Evol. Microbiol.">
        <title>The Global Catalogue of Microorganisms (GCM) 10K type strain sequencing project: providing services to taxonomists for standard genome sequencing and annotation.</title>
        <authorList>
            <consortium name="The Broad Institute Genomics Platform"/>
            <consortium name="The Broad Institute Genome Sequencing Center for Infectious Disease"/>
            <person name="Wu L."/>
            <person name="Ma J."/>
        </authorList>
    </citation>
    <scope>NUCLEOTIDE SEQUENCE [LARGE SCALE GENOMIC DNA]</scope>
    <source>
        <strain evidence="2">NBRC 101365</strain>
    </source>
</reference>
<name>A0ABQ6CLM9_9HYPH</name>
<keyword evidence="2" id="KW-1185">Reference proteome</keyword>